<feature type="signal peptide" evidence="1">
    <location>
        <begin position="1"/>
        <end position="26"/>
    </location>
</feature>
<proteinExistence type="predicted"/>
<keyword evidence="1" id="KW-0732">Signal</keyword>
<reference evidence="2 3" key="1">
    <citation type="journal article" date="2013" name="Genome Announc.">
        <title>Complete Genome Sequence of Glaciecola psychrophila Strain 170T.</title>
        <authorList>
            <person name="Yin J."/>
            <person name="Chen J."/>
            <person name="Liu G."/>
            <person name="Yu Y."/>
            <person name="Song L."/>
            <person name="Wang X."/>
            <person name="Qu X."/>
        </authorList>
    </citation>
    <scope>NUCLEOTIDE SEQUENCE [LARGE SCALE GENOMIC DNA]</scope>
    <source>
        <strain evidence="2 3">170</strain>
    </source>
</reference>
<dbReference type="Proteomes" id="UP000011864">
    <property type="component" value="Chromosome"/>
</dbReference>
<name>M4RYY1_9ALTE</name>
<accession>M4RYY1</accession>
<keyword evidence="3" id="KW-1185">Reference proteome</keyword>
<evidence type="ECO:0000313" key="2">
    <source>
        <dbReference type="EMBL" id="AGH43672.1"/>
    </source>
</evidence>
<dbReference type="PATRIC" id="fig|1129794.4.peg.1549"/>
<evidence type="ECO:0000256" key="1">
    <source>
        <dbReference type="SAM" id="SignalP"/>
    </source>
</evidence>
<dbReference type="HOGENOM" id="CLU_3138784_0_0_6"/>
<sequence length="49" mass="5492">MRTAFKPCLLAASITLAVLSSQCVMANENINLKNSLYYQRSIRCLNNIT</sequence>
<dbReference type="EMBL" id="CP003837">
    <property type="protein sequence ID" value="AGH43672.1"/>
    <property type="molecule type" value="Genomic_DNA"/>
</dbReference>
<gene>
    <name evidence="2" type="ORF">C427_1563</name>
</gene>
<dbReference type="AlphaFoldDB" id="M4RYY1"/>
<evidence type="ECO:0000313" key="3">
    <source>
        <dbReference type="Proteomes" id="UP000011864"/>
    </source>
</evidence>
<protein>
    <submittedName>
        <fullName evidence="2">Uncharacterized protein</fullName>
    </submittedName>
</protein>
<dbReference type="KEGG" id="gps:C427_1563"/>
<organism evidence="2 3">
    <name type="scientific">Paraglaciecola psychrophila 170</name>
    <dbReference type="NCBI Taxonomy" id="1129794"/>
    <lineage>
        <taxon>Bacteria</taxon>
        <taxon>Pseudomonadati</taxon>
        <taxon>Pseudomonadota</taxon>
        <taxon>Gammaproteobacteria</taxon>
        <taxon>Alteromonadales</taxon>
        <taxon>Alteromonadaceae</taxon>
        <taxon>Paraglaciecola</taxon>
    </lineage>
</organism>
<dbReference type="STRING" id="1129794.C427_1563"/>
<feature type="chain" id="PRO_5004056924" evidence="1">
    <location>
        <begin position="27"/>
        <end position="49"/>
    </location>
</feature>